<dbReference type="PANTHER" id="PTHR31415">
    <property type="entry name" value="OS05G0367900 PROTEIN"/>
    <property type="match status" value="1"/>
</dbReference>
<dbReference type="AlphaFoldDB" id="A0A5E4EPX0"/>
<dbReference type="GO" id="GO:0009506">
    <property type="term" value="C:plasmodesma"/>
    <property type="evidence" value="ECO:0007669"/>
    <property type="project" value="TreeGrafter"/>
</dbReference>
<dbReference type="GO" id="GO:0005886">
    <property type="term" value="C:plasma membrane"/>
    <property type="evidence" value="ECO:0007669"/>
    <property type="project" value="TreeGrafter"/>
</dbReference>
<dbReference type="OMA" id="RANCDYL"/>
<proteinExistence type="predicted"/>
<dbReference type="GO" id="GO:0098542">
    <property type="term" value="P:defense response to other organism"/>
    <property type="evidence" value="ECO:0007669"/>
    <property type="project" value="InterPro"/>
</dbReference>
<organism evidence="3 4">
    <name type="scientific">Prunus dulcis</name>
    <name type="common">Almond</name>
    <name type="synonym">Amygdalus dulcis</name>
    <dbReference type="NCBI Taxonomy" id="3755"/>
    <lineage>
        <taxon>Eukaryota</taxon>
        <taxon>Viridiplantae</taxon>
        <taxon>Streptophyta</taxon>
        <taxon>Embryophyta</taxon>
        <taxon>Tracheophyta</taxon>
        <taxon>Spermatophyta</taxon>
        <taxon>Magnoliopsida</taxon>
        <taxon>eudicotyledons</taxon>
        <taxon>Gunneridae</taxon>
        <taxon>Pentapetalae</taxon>
        <taxon>rosids</taxon>
        <taxon>fabids</taxon>
        <taxon>Rosales</taxon>
        <taxon>Rosaceae</taxon>
        <taxon>Amygdaloideae</taxon>
        <taxon>Amygdaleae</taxon>
        <taxon>Prunus</taxon>
    </lineage>
</organism>
<dbReference type="PANTHER" id="PTHR31415:SF173">
    <property type="entry name" value="PROTEIN, PUTATIVE-RELATED"/>
    <property type="match status" value="1"/>
</dbReference>
<dbReference type="Gramene" id="VVA17466">
    <property type="protein sequence ID" value="VVA17466"/>
    <property type="gene ID" value="Prudul26B026947"/>
</dbReference>
<sequence length="184" mass="20012">MACGNPRNRGFCIGSSNSSKLSSHHDIFHINSLSVSPFIIYSSSVTANWSITLLAKNHYKDKSIYFDAMQVSVFYQKEFLTMTNVVFNETAGPKNESSVHASLVASSVFVKDHVGAAMVEDLRGGIVGFGVAMQGVVRVGGGLHWERRLLRVDCDYVKVEISNNRIEGALFGGSSICDVRGSLS</sequence>
<gene>
    <name evidence="3" type="ORF">ALMOND_2B026947</name>
</gene>
<evidence type="ECO:0000256" key="2">
    <source>
        <dbReference type="ARBA" id="ARBA00023136"/>
    </source>
</evidence>
<protein>
    <submittedName>
        <fullName evidence="3">PREDICTED: YLS9</fullName>
    </submittedName>
</protein>
<dbReference type="Proteomes" id="UP000327085">
    <property type="component" value="Chromosome 3"/>
</dbReference>
<name>A0A5E4EPX0_PRUDU</name>
<evidence type="ECO:0000256" key="1">
    <source>
        <dbReference type="ARBA" id="ARBA00004370"/>
    </source>
</evidence>
<comment type="subcellular location">
    <subcellularLocation>
        <location evidence="1">Membrane</location>
    </subcellularLocation>
</comment>
<keyword evidence="2" id="KW-0472">Membrane</keyword>
<reference evidence="4" key="1">
    <citation type="journal article" date="2020" name="Plant J.">
        <title>Transposons played a major role in the diversification between the closely related almond and peach genomes: results from the almond genome sequence.</title>
        <authorList>
            <person name="Alioto T."/>
            <person name="Alexiou K.G."/>
            <person name="Bardil A."/>
            <person name="Barteri F."/>
            <person name="Castanera R."/>
            <person name="Cruz F."/>
            <person name="Dhingra A."/>
            <person name="Duval H."/>
            <person name="Fernandez I Marti A."/>
            <person name="Frias L."/>
            <person name="Galan B."/>
            <person name="Garcia J.L."/>
            <person name="Howad W."/>
            <person name="Gomez-Garrido J."/>
            <person name="Gut M."/>
            <person name="Julca I."/>
            <person name="Morata J."/>
            <person name="Puigdomenech P."/>
            <person name="Ribeca P."/>
            <person name="Rubio Cabetas M.J."/>
            <person name="Vlasova A."/>
            <person name="Wirthensohn M."/>
            <person name="Garcia-Mas J."/>
            <person name="Gabaldon T."/>
            <person name="Casacuberta J.M."/>
            <person name="Arus P."/>
        </authorList>
    </citation>
    <scope>NUCLEOTIDE SEQUENCE [LARGE SCALE GENOMIC DNA]</scope>
    <source>
        <strain evidence="4">cv. Texas</strain>
    </source>
</reference>
<evidence type="ECO:0000313" key="3">
    <source>
        <dbReference type="EMBL" id="VVA17466.1"/>
    </source>
</evidence>
<accession>A0A5E4EPX0</accession>
<dbReference type="InterPro" id="IPR044839">
    <property type="entry name" value="NDR1-like"/>
</dbReference>
<evidence type="ECO:0000313" key="4">
    <source>
        <dbReference type="Proteomes" id="UP000327085"/>
    </source>
</evidence>
<dbReference type="InParanoid" id="A0A5E4EPX0"/>
<dbReference type="EMBL" id="CABIKO010000025">
    <property type="protein sequence ID" value="VVA17466.1"/>
    <property type="molecule type" value="Genomic_DNA"/>
</dbReference>